<evidence type="ECO:0000313" key="8">
    <source>
        <dbReference type="EMBL" id="MCL1628675.1"/>
    </source>
</evidence>
<dbReference type="RefSeq" id="WP_249058010.1">
    <property type="nucleotide sequence ID" value="NZ_JALZWP010000006.1"/>
</dbReference>
<comment type="cofactor">
    <cofactor evidence="1">
        <name>a divalent metal cation</name>
        <dbReference type="ChEBI" id="CHEBI:60240"/>
    </cofactor>
</comment>
<evidence type="ECO:0000313" key="9">
    <source>
        <dbReference type="Proteomes" id="UP001202550"/>
    </source>
</evidence>
<evidence type="ECO:0000256" key="3">
    <source>
        <dbReference type="ARBA" id="ARBA00022759"/>
    </source>
</evidence>
<dbReference type="PANTHER" id="PTHR30636">
    <property type="entry name" value="UPF0701 PROTEIN YICC"/>
    <property type="match status" value="1"/>
</dbReference>
<feature type="domain" description="Endoribonuclease YicC-like C-terminal" evidence="7">
    <location>
        <begin position="187"/>
        <end position="301"/>
    </location>
</feature>
<evidence type="ECO:0000259" key="7">
    <source>
        <dbReference type="Pfam" id="PF08340"/>
    </source>
</evidence>
<dbReference type="InterPro" id="IPR013527">
    <property type="entry name" value="YicC-like_N"/>
</dbReference>
<reference evidence="8 9" key="1">
    <citation type="submission" date="2022-05" db="EMBL/GenBank/DDBJ databases">
        <title>Seasonal and diel survey of microbial diversity of the Tyrrhenian coast.</title>
        <authorList>
            <person name="Gattoni G."/>
            <person name="Corral P."/>
        </authorList>
    </citation>
    <scope>NUCLEOTIDE SEQUENCE [LARGE SCALE GENOMIC DNA]</scope>
    <source>
        <strain evidence="8 9">V10</strain>
    </source>
</reference>
<evidence type="ECO:0000259" key="6">
    <source>
        <dbReference type="Pfam" id="PF03755"/>
    </source>
</evidence>
<dbReference type="Pfam" id="PF08340">
    <property type="entry name" value="YicC-like_C"/>
    <property type="match status" value="1"/>
</dbReference>
<keyword evidence="3" id="KW-0255">Endonuclease</keyword>
<accession>A0ABT0M2M3</accession>
<keyword evidence="2" id="KW-0540">Nuclease</keyword>
<evidence type="ECO:0000256" key="5">
    <source>
        <dbReference type="ARBA" id="ARBA00035648"/>
    </source>
</evidence>
<dbReference type="Proteomes" id="UP001202550">
    <property type="component" value="Unassembled WGS sequence"/>
</dbReference>
<dbReference type="Pfam" id="PF03755">
    <property type="entry name" value="YicC-like_N"/>
    <property type="match status" value="1"/>
</dbReference>
<evidence type="ECO:0000256" key="4">
    <source>
        <dbReference type="ARBA" id="ARBA00022801"/>
    </source>
</evidence>
<comment type="similarity">
    <text evidence="5">Belongs to the YicC/YloC family.</text>
</comment>
<keyword evidence="9" id="KW-1185">Reference proteome</keyword>
<keyword evidence="4" id="KW-0378">Hydrolase</keyword>
<evidence type="ECO:0000256" key="1">
    <source>
        <dbReference type="ARBA" id="ARBA00001968"/>
    </source>
</evidence>
<sequence>MLNSMTGYASHLGDAELSGLRIVWEWDLRAVNGRGLDIRLRLPEGYGFLEKPLRDKVAAKVTRGNLALSLRLRQDRAEGAPAIEEAALAGLFQTLLHVQRQAAGAGLDLRAPTSLEVLTWRGLNPQGQDSATFDPAELGQLLLADADVLLGAFCAARASEGAALQTILSEQIAQTEALLAQARAQVPCRAEAMRAQFQTILAQFSDISPPDPSRLEQELAVLAVKADLTEELDRLDAHCASAKTLLAEGGAVGRRLEFLTQEFNREANTLCAKAQHMELTRIGLALKSVIDQMREQVQNLE</sequence>
<dbReference type="InterPro" id="IPR013551">
    <property type="entry name" value="YicC-like_C"/>
</dbReference>
<gene>
    <name evidence="8" type="ORF">M3N55_08025</name>
</gene>
<dbReference type="InterPro" id="IPR005229">
    <property type="entry name" value="YicC/YloC-like"/>
</dbReference>
<organism evidence="8 9">
    <name type="scientific">Roseinatronobacter domitianus</name>
    <dbReference type="NCBI Taxonomy" id="2940293"/>
    <lineage>
        <taxon>Bacteria</taxon>
        <taxon>Pseudomonadati</taxon>
        <taxon>Pseudomonadota</taxon>
        <taxon>Alphaproteobacteria</taxon>
        <taxon>Rhodobacterales</taxon>
        <taxon>Paracoccaceae</taxon>
        <taxon>Roseinatronobacter</taxon>
    </lineage>
</organism>
<dbReference type="NCBIfam" id="TIGR00255">
    <property type="entry name" value="YicC/YloC family endoribonuclease"/>
    <property type="match status" value="1"/>
</dbReference>
<dbReference type="EMBL" id="JALZWP010000006">
    <property type="protein sequence ID" value="MCL1628675.1"/>
    <property type="molecule type" value="Genomic_DNA"/>
</dbReference>
<name>A0ABT0M2M3_9RHOB</name>
<dbReference type="PANTHER" id="PTHR30636:SF3">
    <property type="entry name" value="UPF0701 PROTEIN YICC"/>
    <property type="match status" value="1"/>
</dbReference>
<evidence type="ECO:0000256" key="2">
    <source>
        <dbReference type="ARBA" id="ARBA00022722"/>
    </source>
</evidence>
<comment type="caution">
    <text evidence="8">The sequence shown here is derived from an EMBL/GenBank/DDBJ whole genome shotgun (WGS) entry which is preliminary data.</text>
</comment>
<feature type="domain" description="Endoribonuclease YicC-like N-terminal" evidence="6">
    <location>
        <begin position="3"/>
        <end position="165"/>
    </location>
</feature>
<proteinExistence type="inferred from homology"/>
<protein>
    <submittedName>
        <fullName evidence="8">YicC family protein</fullName>
    </submittedName>
</protein>